<comment type="caution">
    <text evidence="1">The sequence shown here is derived from an EMBL/GenBank/DDBJ whole genome shotgun (WGS) entry which is preliminary data.</text>
</comment>
<dbReference type="EMBL" id="JAECZB010000020">
    <property type="protein sequence ID" value="MBH8552821.1"/>
    <property type="molecule type" value="Genomic_DNA"/>
</dbReference>
<name>A0A8J7L2C3_9CYAN</name>
<keyword evidence="2" id="KW-1185">Reference proteome</keyword>
<proteinExistence type="predicted"/>
<evidence type="ECO:0000313" key="1">
    <source>
        <dbReference type="EMBL" id="MBH8552821.1"/>
    </source>
</evidence>
<gene>
    <name evidence="1" type="ORF">I8751_10665</name>
</gene>
<dbReference type="AlphaFoldDB" id="A0A8J7L2C3"/>
<dbReference type="Proteomes" id="UP000599391">
    <property type="component" value="Unassembled WGS sequence"/>
</dbReference>
<accession>A0A8J7L2C3</accession>
<organism evidence="1 2">
    <name type="scientific">Atlanticothrix silvestris CENA357</name>
    <dbReference type="NCBI Taxonomy" id="1725252"/>
    <lineage>
        <taxon>Bacteria</taxon>
        <taxon>Bacillati</taxon>
        <taxon>Cyanobacteriota</taxon>
        <taxon>Cyanophyceae</taxon>
        <taxon>Nostocales</taxon>
        <taxon>Nodulariaceae</taxon>
        <taxon>Atlanticothrix</taxon>
        <taxon>Atlanticothrix silvestris</taxon>
    </lineage>
</organism>
<reference evidence="1 2" key="1">
    <citation type="journal article" date="2021" name="Int. J. Syst. Evol. Microbiol.">
        <title>Amazonocrinis nigriterrae gen. nov., sp. nov., Atlanticothrix silvestris gen. nov., sp. nov. and Dendronalium phyllosphericum gen. nov., sp. nov., nostocacean cyanobacteria from Brazilian environments.</title>
        <authorList>
            <person name="Alvarenga D.O."/>
            <person name="Andreote A.P.D."/>
            <person name="Branco L.H.Z."/>
            <person name="Delbaje E."/>
            <person name="Cruz R.B."/>
            <person name="Varani A.M."/>
            <person name="Fiore M.F."/>
        </authorList>
    </citation>
    <scope>NUCLEOTIDE SEQUENCE [LARGE SCALE GENOMIC DNA]</scope>
    <source>
        <strain evidence="1 2">CENA357</strain>
    </source>
</reference>
<sequence length="56" mass="6281">MIDRLEKLSHFSPQEVAQEGFPPAELFALIRKLTKPIIASIARRQYILVALSVAGF</sequence>
<protein>
    <submittedName>
        <fullName evidence="1">Uncharacterized protein</fullName>
    </submittedName>
</protein>
<evidence type="ECO:0000313" key="2">
    <source>
        <dbReference type="Proteomes" id="UP000599391"/>
    </source>
</evidence>